<dbReference type="InterPro" id="IPR037053">
    <property type="entry name" value="Phage_tail_collar_dom_sf"/>
</dbReference>
<feature type="compositionally biased region" description="Polar residues" evidence="1">
    <location>
        <begin position="1"/>
        <end position="12"/>
    </location>
</feature>
<dbReference type="SUPFAM" id="SSF88874">
    <property type="entry name" value="Receptor-binding domain of short tail fibre protein gp12"/>
    <property type="match status" value="1"/>
</dbReference>
<reference evidence="3 4" key="1">
    <citation type="journal article" date="2013" name="Genome Announc.">
        <title>Genome Sequence of the Pigment-Producing Bacterium Pseudogulbenkiania ferrooxidans, Isolated from Loktak Lake.</title>
        <authorList>
            <person name="Puranik S."/>
            <person name="Talkal R."/>
            <person name="Qureshi A."/>
            <person name="Khardenavis A."/>
            <person name="Kapley A."/>
            <person name="Purohit H.J."/>
        </authorList>
    </citation>
    <scope>NUCLEOTIDE SEQUENCE [LARGE SCALE GENOMIC DNA]</scope>
    <source>
        <strain evidence="3 4">EGD-HP2</strain>
    </source>
</reference>
<feature type="region of interest" description="Disordered" evidence="1">
    <location>
        <begin position="1"/>
        <end position="21"/>
    </location>
</feature>
<organism evidence="3 4">
    <name type="scientific">Pseudogulbenkiania ferrooxidans EGD-HP2</name>
    <dbReference type="NCBI Taxonomy" id="1388764"/>
    <lineage>
        <taxon>Bacteria</taxon>
        <taxon>Pseudomonadati</taxon>
        <taxon>Pseudomonadota</taxon>
        <taxon>Betaproteobacteria</taxon>
        <taxon>Neisseriales</taxon>
        <taxon>Chromobacteriaceae</taxon>
        <taxon>Pseudogulbenkiania</taxon>
    </lineage>
</organism>
<dbReference type="Pfam" id="PF07484">
    <property type="entry name" value="Collar"/>
    <property type="match status" value="1"/>
</dbReference>
<evidence type="ECO:0000313" key="4">
    <source>
        <dbReference type="Proteomes" id="UP000016426"/>
    </source>
</evidence>
<dbReference type="Proteomes" id="UP000016426">
    <property type="component" value="Unassembled WGS sequence"/>
</dbReference>
<gene>
    <name evidence="3" type="ORF">O166_19690</name>
</gene>
<protein>
    <recommendedName>
        <fullName evidence="2">Phage tail collar domain-containing protein</fullName>
    </recommendedName>
</protein>
<evidence type="ECO:0000313" key="3">
    <source>
        <dbReference type="EMBL" id="ERE19923.1"/>
    </source>
</evidence>
<evidence type="ECO:0000256" key="1">
    <source>
        <dbReference type="SAM" id="MobiDB-lite"/>
    </source>
</evidence>
<feature type="domain" description="Phage tail collar" evidence="2">
    <location>
        <begin position="391"/>
        <end position="444"/>
    </location>
</feature>
<dbReference type="InterPro" id="IPR011083">
    <property type="entry name" value="Phage_tail_collar_dom"/>
</dbReference>
<name>A0ABP2XRY5_9NEIS</name>
<proteinExistence type="predicted"/>
<comment type="caution">
    <text evidence="3">The sequence shown here is derived from an EMBL/GenBank/DDBJ whole genome shotgun (WGS) entry which is preliminary data.</text>
</comment>
<dbReference type="EMBL" id="AVPH01000027">
    <property type="protein sequence ID" value="ERE19923.1"/>
    <property type="molecule type" value="Genomic_DNA"/>
</dbReference>
<evidence type="ECO:0000259" key="2">
    <source>
        <dbReference type="Pfam" id="PF07484"/>
    </source>
</evidence>
<accession>A0ABP2XRY5</accession>
<dbReference type="RefSeq" id="WP_021475214.1">
    <property type="nucleotide sequence ID" value="NZ_AVPH01000027.1"/>
</dbReference>
<sequence>MQDQLKSISTPDSLFRDGNPATGELGTVVTADWLNSMQSAVQSTQQELLAVINSNNGQKADPTRQDQLLQAMRNISWGGNNKPTTLAGYGIAIASQAEAEAGTDNVKAMTPLRVEQALNALGLSGYAKVITSGSLQAVRPNGLYHIDSNLVSGTPDKSNGMLLVNFLNDKWGSQVYWMWGGATYEQRLENGNWQPWVKLLKTGQQSTLADYGITDGASKTDLQTAVNNLVAGAPGALNTLQELAAALGNDANYAASITKQLSGKADKATTLSGYGISDAFPLRPPLGAGVDLNTVQDTGIFHQPRNANISTGQNYPAELAGMLMVYSSDSMVYQIYLPYDGSNISWRVGYNKNWSIWKRSVDSTYVDTKAKTEADRGRDEAIKSTNKHFPGQLVPMFTSKPPAGLLICNGAAVSRDIYPDLFSAIGTTYGAGDGTKTFNLPNIPDGFAMLAANGTPVGAITQGEIKSHSHATNSSVDEAGGHLHGMNLTSQGGNSNPAGAVASAGYNWTGYNPSPMNIAGAHTHNITVNIQATGSPSNYASGMKVTICIAY</sequence>
<dbReference type="CDD" id="cd19958">
    <property type="entry name" value="pyocin_knob"/>
    <property type="match status" value="2"/>
</dbReference>
<keyword evidence="4" id="KW-1185">Reference proteome</keyword>
<dbReference type="Gene3D" id="3.90.1340.10">
    <property type="entry name" value="Phage tail collar domain"/>
    <property type="match status" value="1"/>
</dbReference>